<feature type="compositionally biased region" description="Low complexity" evidence="4">
    <location>
        <begin position="27"/>
        <end position="55"/>
    </location>
</feature>
<organism evidence="6 7">
    <name type="scientific">Georgenia faecalis</name>
    <dbReference type="NCBI Taxonomy" id="2483799"/>
    <lineage>
        <taxon>Bacteria</taxon>
        <taxon>Bacillati</taxon>
        <taxon>Actinomycetota</taxon>
        <taxon>Actinomycetes</taxon>
        <taxon>Micrococcales</taxon>
        <taxon>Bogoriellaceae</taxon>
        <taxon>Georgenia</taxon>
    </lineage>
</organism>
<sequence length="484" mass="46704">MSTDDDRRAAMPPPEPAPGAAGGATPAGGYPAGAPTSGAATSGAPTSGATPTSGAPTGGYAGETPGGAPGYPTPHTGATAGPHGTTAGPGHPGPPPAGPPGGGPPREGRGRPSWPALVGTALAAALLASVATVGIAEVLTDDDPDPVATRDVDDDGSADPVITSSGEGADWASIAAAVGPSTVAIDVETATGAGSGSGVIIDDEGHIVSNHHVVGNAVEGGILVTLADGQLVPASIVGTDAATDLAVIALDEVPDDLASAELGNSDEVYVGEPVAAIGNPLGLSFTVTTGIVSALDRPVTTVEQATTPGARATAVTTNAIQVDAAINPGNSGGPLFDPNGRVIGINSSIASLSSGSGGQGGSIGLGFAIPSNLVRLVADQLIANGVAEHAFLGVSLADAVVEVEGQTRSGAEIQAVEPGTPAAEAGLRPGDVIVSIDDDPVTGAESLTGFVRQHPSGEDVTLGVVRDGDAAEVEVTLATREDAR</sequence>
<dbReference type="RefSeq" id="WP_244925300.1">
    <property type="nucleotide sequence ID" value="NZ_CP033325.1"/>
</dbReference>
<evidence type="ECO:0000313" key="7">
    <source>
        <dbReference type="Proteomes" id="UP001595955"/>
    </source>
</evidence>
<dbReference type="InterPro" id="IPR001478">
    <property type="entry name" value="PDZ"/>
</dbReference>
<dbReference type="InterPro" id="IPR036034">
    <property type="entry name" value="PDZ_sf"/>
</dbReference>
<dbReference type="CDD" id="cd06779">
    <property type="entry name" value="cpPDZ_Deg_HtrA-like"/>
    <property type="match status" value="1"/>
</dbReference>
<dbReference type="PROSITE" id="PS50106">
    <property type="entry name" value="PDZ"/>
    <property type="match status" value="1"/>
</dbReference>
<feature type="region of interest" description="Disordered" evidence="4">
    <location>
        <begin position="1"/>
        <end position="114"/>
    </location>
</feature>
<feature type="compositionally biased region" description="Low complexity" evidence="4">
    <location>
        <begin position="73"/>
        <end position="89"/>
    </location>
</feature>
<keyword evidence="3 6" id="KW-0378">Hydrolase</keyword>
<name>A0ABV9D8P7_9MICO</name>
<dbReference type="SUPFAM" id="SSF50156">
    <property type="entry name" value="PDZ domain-like"/>
    <property type="match status" value="1"/>
</dbReference>
<reference evidence="7" key="1">
    <citation type="journal article" date="2019" name="Int. J. Syst. Evol. Microbiol.">
        <title>The Global Catalogue of Microorganisms (GCM) 10K type strain sequencing project: providing services to taxonomists for standard genome sequencing and annotation.</title>
        <authorList>
            <consortium name="The Broad Institute Genomics Platform"/>
            <consortium name="The Broad Institute Genome Sequencing Center for Infectious Disease"/>
            <person name="Wu L."/>
            <person name="Ma J."/>
        </authorList>
    </citation>
    <scope>NUCLEOTIDE SEQUENCE [LARGE SCALE GENOMIC DNA]</scope>
    <source>
        <strain evidence="7">JCM 3369</strain>
    </source>
</reference>
<dbReference type="GO" id="GO:0006508">
    <property type="term" value="P:proteolysis"/>
    <property type="evidence" value="ECO:0007669"/>
    <property type="project" value="UniProtKB-KW"/>
</dbReference>
<dbReference type="InterPro" id="IPR043504">
    <property type="entry name" value="Peptidase_S1_PA_chymotrypsin"/>
</dbReference>
<dbReference type="SUPFAM" id="SSF50494">
    <property type="entry name" value="Trypsin-like serine proteases"/>
    <property type="match status" value="1"/>
</dbReference>
<evidence type="ECO:0000256" key="4">
    <source>
        <dbReference type="SAM" id="MobiDB-lite"/>
    </source>
</evidence>
<comment type="similarity">
    <text evidence="1">Belongs to the peptidase S1C family.</text>
</comment>
<keyword evidence="7" id="KW-1185">Reference proteome</keyword>
<dbReference type="Pfam" id="PF13365">
    <property type="entry name" value="Trypsin_2"/>
    <property type="match status" value="1"/>
</dbReference>
<dbReference type="Pfam" id="PF13180">
    <property type="entry name" value="PDZ_2"/>
    <property type="match status" value="1"/>
</dbReference>
<evidence type="ECO:0000256" key="2">
    <source>
        <dbReference type="ARBA" id="ARBA00022670"/>
    </source>
</evidence>
<dbReference type="Proteomes" id="UP001595955">
    <property type="component" value="Unassembled WGS sequence"/>
</dbReference>
<gene>
    <name evidence="6" type="ORF">ACFO3F_05155</name>
</gene>
<dbReference type="SMART" id="SM00228">
    <property type="entry name" value="PDZ"/>
    <property type="match status" value="1"/>
</dbReference>
<dbReference type="Gene3D" id="2.40.10.10">
    <property type="entry name" value="Trypsin-like serine proteases"/>
    <property type="match status" value="2"/>
</dbReference>
<dbReference type="PRINTS" id="PR00834">
    <property type="entry name" value="PROTEASES2C"/>
</dbReference>
<evidence type="ECO:0000259" key="5">
    <source>
        <dbReference type="PROSITE" id="PS50106"/>
    </source>
</evidence>
<feature type="compositionally biased region" description="Gly residues" evidence="4">
    <location>
        <begin position="56"/>
        <end position="69"/>
    </location>
</feature>
<accession>A0ABV9D8P7</accession>
<evidence type="ECO:0000313" key="6">
    <source>
        <dbReference type="EMBL" id="MFC4554628.1"/>
    </source>
</evidence>
<feature type="compositionally biased region" description="Pro residues" evidence="4">
    <location>
        <begin position="91"/>
        <end position="103"/>
    </location>
</feature>
<dbReference type="InterPro" id="IPR001940">
    <property type="entry name" value="Peptidase_S1C"/>
</dbReference>
<feature type="domain" description="PDZ" evidence="5">
    <location>
        <begin position="376"/>
        <end position="468"/>
    </location>
</feature>
<evidence type="ECO:0000256" key="1">
    <source>
        <dbReference type="ARBA" id="ARBA00010541"/>
    </source>
</evidence>
<proteinExistence type="inferred from homology"/>
<dbReference type="PANTHER" id="PTHR43343">
    <property type="entry name" value="PEPTIDASE S12"/>
    <property type="match status" value="1"/>
</dbReference>
<comment type="caution">
    <text evidence="6">The sequence shown here is derived from an EMBL/GenBank/DDBJ whole genome shotgun (WGS) entry which is preliminary data.</text>
</comment>
<dbReference type="InterPro" id="IPR009003">
    <property type="entry name" value="Peptidase_S1_PA"/>
</dbReference>
<dbReference type="PANTHER" id="PTHR43343:SF3">
    <property type="entry name" value="PROTEASE DO-LIKE 8, CHLOROPLASTIC"/>
    <property type="match status" value="1"/>
</dbReference>
<keyword evidence="2 6" id="KW-0645">Protease</keyword>
<evidence type="ECO:0000256" key="3">
    <source>
        <dbReference type="ARBA" id="ARBA00022801"/>
    </source>
</evidence>
<dbReference type="EMBL" id="JBHSGF010000003">
    <property type="protein sequence ID" value="MFC4554628.1"/>
    <property type="molecule type" value="Genomic_DNA"/>
</dbReference>
<dbReference type="InterPro" id="IPR051201">
    <property type="entry name" value="Chloro_Bact_Ser_Proteases"/>
</dbReference>
<dbReference type="GO" id="GO:0008233">
    <property type="term" value="F:peptidase activity"/>
    <property type="evidence" value="ECO:0007669"/>
    <property type="project" value="UniProtKB-KW"/>
</dbReference>
<dbReference type="Gene3D" id="2.30.42.10">
    <property type="match status" value="1"/>
</dbReference>
<protein>
    <submittedName>
        <fullName evidence="6">S1C family serine protease</fullName>
        <ecNumber evidence="6">3.4.21.-</ecNumber>
    </submittedName>
</protein>
<dbReference type="EC" id="3.4.21.-" evidence="6"/>